<keyword evidence="2" id="KW-1185">Reference proteome</keyword>
<dbReference type="Proteomes" id="UP000598820">
    <property type="component" value="Unassembled WGS sequence"/>
</dbReference>
<organism evidence="1 2">
    <name type="scientific">Spirosoma profusum</name>
    <dbReference type="NCBI Taxonomy" id="2771354"/>
    <lineage>
        <taxon>Bacteria</taxon>
        <taxon>Pseudomonadati</taxon>
        <taxon>Bacteroidota</taxon>
        <taxon>Cytophagia</taxon>
        <taxon>Cytophagales</taxon>
        <taxon>Cytophagaceae</taxon>
        <taxon>Spirosoma</taxon>
    </lineage>
</organism>
<evidence type="ECO:0000313" key="2">
    <source>
        <dbReference type="Proteomes" id="UP000598820"/>
    </source>
</evidence>
<accession>A0A926Y544</accession>
<reference evidence="1" key="1">
    <citation type="submission" date="2020-09" db="EMBL/GenBank/DDBJ databases">
        <authorList>
            <person name="Kim M.K."/>
        </authorList>
    </citation>
    <scope>NUCLEOTIDE SEQUENCE</scope>
    <source>
        <strain evidence="1">BT702</strain>
    </source>
</reference>
<evidence type="ECO:0000313" key="1">
    <source>
        <dbReference type="EMBL" id="MBD2704180.1"/>
    </source>
</evidence>
<proteinExistence type="predicted"/>
<dbReference type="AlphaFoldDB" id="A0A926Y544"/>
<comment type="caution">
    <text evidence="1">The sequence shown here is derived from an EMBL/GenBank/DDBJ whole genome shotgun (WGS) entry which is preliminary data.</text>
</comment>
<name>A0A926Y544_9BACT</name>
<dbReference type="EMBL" id="JACWZY010000028">
    <property type="protein sequence ID" value="MBD2704180.1"/>
    <property type="molecule type" value="Genomic_DNA"/>
</dbReference>
<protein>
    <submittedName>
        <fullName evidence="1">Uncharacterized protein</fullName>
    </submittedName>
</protein>
<dbReference type="RefSeq" id="WP_190890537.1">
    <property type="nucleotide sequence ID" value="NZ_JACWZY010000028.1"/>
</dbReference>
<gene>
    <name evidence="1" type="ORF">IC229_26285</name>
</gene>
<sequence>MVDLSEEDEEAETPERITDPIIKRYGHKLHLLAVELQQETEHYELNREQIDALTNALFTIRDLLVLVEDLETLDAILRMTFAGLYYAKNEELTSDLTRYPLTTSN</sequence>